<accession>A0A0A9DWV0</accession>
<name>A0A0A9DWV0_ARUDO</name>
<reference evidence="1" key="2">
    <citation type="journal article" date="2015" name="Data Brief">
        <title>Shoot transcriptome of the giant reed, Arundo donax.</title>
        <authorList>
            <person name="Barrero R.A."/>
            <person name="Guerrero F.D."/>
            <person name="Moolhuijzen P."/>
            <person name="Goolsby J.A."/>
            <person name="Tidwell J."/>
            <person name="Bellgard S.E."/>
            <person name="Bellgard M.I."/>
        </authorList>
    </citation>
    <scope>NUCLEOTIDE SEQUENCE</scope>
    <source>
        <tissue evidence="1">Shoot tissue taken approximately 20 cm above the soil surface</tissue>
    </source>
</reference>
<dbReference type="AlphaFoldDB" id="A0A0A9DWV0"/>
<reference evidence="1" key="1">
    <citation type="submission" date="2014-09" db="EMBL/GenBank/DDBJ databases">
        <authorList>
            <person name="Magalhaes I.L.F."/>
            <person name="Oliveira U."/>
            <person name="Santos F.R."/>
            <person name="Vidigal T.H.D.A."/>
            <person name="Brescovit A.D."/>
            <person name="Santos A.J."/>
        </authorList>
    </citation>
    <scope>NUCLEOTIDE SEQUENCE</scope>
    <source>
        <tissue evidence="1">Shoot tissue taken approximately 20 cm above the soil surface</tissue>
    </source>
</reference>
<sequence length="42" mass="4880">MTFSSLIDCVEFPYLCSFSNYIIHHVESGIRLFKSPVQRNLS</sequence>
<dbReference type="EMBL" id="GBRH01207780">
    <property type="protein sequence ID" value="JAD90115.1"/>
    <property type="molecule type" value="Transcribed_RNA"/>
</dbReference>
<evidence type="ECO:0000313" key="1">
    <source>
        <dbReference type="EMBL" id="JAD90115.1"/>
    </source>
</evidence>
<protein>
    <submittedName>
        <fullName evidence="1">Uncharacterized protein</fullName>
    </submittedName>
</protein>
<organism evidence="1">
    <name type="scientific">Arundo donax</name>
    <name type="common">Giant reed</name>
    <name type="synonym">Donax arundinaceus</name>
    <dbReference type="NCBI Taxonomy" id="35708"/>
    <lineage>
        <taxon>Eukaryota</taxon>
        <taxon>Viridiplantae</taxon>
        <taxon>Streptophyta</taxon>
        <taxon>Embryophyta</taxon>
        <taxon>Tracheophyta</taxon>
        <taxon>Spermatophyta</taxon>
        <taxon>Magnoliopsida</taxon>
        <taxon>Liliopsida</taxon>
        <taxon>Poales</taxon>
        <taxon>Poaceae</taxon>
        <taxon>PACMAD clade</taxon>
        <taxon>Arundinoideae</taxon>
        <taxon>Arundineae</taxon>
        <taxon>Arundo</taxon>
    </lineage>
</organism>
<proteinExistence type="predicted"/>